<gene>
    <name evidence="2" type="ORF">HNP48_005890</name>
</gene>
<reference evidence="2 3" key="1">
    <citation type="submission" date="2020-08" db="EMBL/GenBank/DDBJ databases">
        <title>Functional genomics of gut bacteria from endangered species of beetles.</title>
        <authorList>
            <person name="Carlos-Shanley C."/>
        </authorList>
    </citation>
    <scope>NUCLEOTIDE SEQUENCE [LARGE SCALE GENOMIC DNA]</scope>
    <source>
        <strain evidence="2 3">S00198</strain>
    </source>
</reference>
<organism evidence="2 3">
    <name type="scientific">Acidovorax soli</name>
    <dbReference type="NCBI Taxonomy" id="592050"/>
    <lineage>
        <taxon>Bacteria</taxon>
        <taxon>Pseudomonadati</taxon>
        <taxon>Pseudomonadota</taxon>
        <taxon>Betaproteobacteria</taxon>
        <taxon>Burkholderiales</taxon>
        <taxon>Comamonadaceae</taxon>
        <taxon>Acidovorax</taxon>
    </lineage>
</organism>
<sequence>MRTMQPPLARAAALGAALLFSCAAMAQDYPLRSRDELGPRARAQYDRCVDAATNKPTPTGIQVALRVCDENYLMARVVPGERTPRMSAEARAARLADEYNGEARERRDERILNTSATHAGRHVTVKFLVSPAGVRPDFEAVVERELMGTLCRDPHVAPDLQAGVRLSYIYDDTSMRRLANVTVSQSKCGEWPWNRM</sequence>
<feature type="chain" id="PRO_5030808939" evidence="1">
    <location>
        <begin position="27"/>
        <end position="196"/>
    </location>
</feature>
<evidence type="ECO:0000256" key="1">
    <source>
        <dbReference type="SAM" id="SignalP"/>
    </source>
</evidence>
<evidence type="ECO:0000313" key="3">
    <source>
        <dbReference type="Proteomes" id="UP000575083"/>
    </source>
</evidence>
<dbReference type="PROSITE" id="PS51257">
    <property type="entry name" value="PROKAR_LIPOPROTEIN"/>
    <property type="match status" value="1"/>
</dbReference>
<feature type="signal peptide" evidence="1">
    <location>
        <begin position="1"/>
        <end position="26"/>
    </location>
</feature>
<accession>A0A7X0PJS9</accession>
<dbReference type="EMBL" id="JACHLK010000017">
    <property type="protein sequence ID" value="MBB6563171.1"/>
    <property type="molecule type" value="Genomic_DNA"/>
</dbReference>
<comment type="caution">
    <text evidence="2">The sequence shown here is derived from an EMBL/GenBank/DDBJ whole genome shotgun (WGS) entry which is preliminary data.</text>
</comment>
<dbReference type="Proteomes" id="UP000575083">
    <property type="component" value="Unassembled WGS sequence"/>
</dbReference>
<name>A0A7X0PJS9_9BURK</name>
<keyword evidence="3" id="KW-1185">Reference proteome</keyword>
<protein>
    <submittedName>
        <fullName evidence="2">Uncharacterized protein</fullName>
    </submittedName>
</protein>
<proteinExistence type="predicted"/>
<dbReference type="RefSeq" id="WP_184863918.1">
    <property type="nucleotide sequence ID" value="NZ_JACHLK010000017.1"/>
</dbReference>
<evidence type="ECO:0000313" key="2">
    <source>
        <dbReference type="EMBL" id="MBB6563171.1"/>
    </source>
</evidence>
<keyword evidence="1" id="KW-0732">Signal</keyword>
<dbReference type="AlphaFoldDB" id="A0A7X0PJS9"/>